<organism evidence="7 8">
    <name type="scientific">Flemingia macrophylla</name>
    <dbReference type="NCBI Taxonomy" id="520843"/>
    <lineage>
        <taxon>Eukaryota</taxon>
        <taxon>Viridiplantae</taxon>
        <taxon>Streptophyta</taxon>
        <taxon>Embryophyta</taxon>
        <taxon>Tracheophyta</taxon>
        <taxon>Spermatophyta</taxon>
        <taxon>Magnoliopsida</taxon>
        <taxon>eudicotyledons</taxon>
        <taxon>Gunneridae</taxon>
        <taxon>Pentapetalae</taxon>
        <taxon>rosids</taxon>
        <taxon>fabids</taxon>
        <taxon>Fabales</taxon>
        <taxon>Fabaceae</taxon>
        <taxon>Papilionoideae</taxon>
        <taxon>50 kb inversion clade</taxon>
        <taxon>NPAAA clade</taxon>
        <taxon>indigoferoid/millettioid clade</taxon>
        <taxon>Phaseoleae</taxon>
        <taxon>Flemingia</taxon>
    </lineage>
</organism>
<keyword evidence="8" id="KW-1185">Reference proteome</keyword>
<evidence type="ECO:0000313" key="7">
    <source>
        <dbReference type="EMBL" id="KAL2327797.1"/>
    </source>
</evidence>
<keyword evidence="2" id="KW-0808">Transferase</keyword>
<dbReference type="GO" id="GO:0005524">
    <property type="term" value="F:ATP binding"/>
    <property type="evidence" value="ECO:0007669"/>
    <property type="project" value="UniProtKB-KW"/>
</dbReference>
<dbReference type="Gene3D" id="3.30.200.20">
    <property type="entry name" value="Phosphorylase Kinase, domain 1"/>
    <property type="match status" value="1"/>
</dbReference>
<evidence type="ECO:0000259" key="6">
    <source>
        <dbReference type="PROSITE" id="PS50011"/>
    </source>
</evidence>
<feature type="domain" description="Protein kinase" evidence="6">
    <location>
        <begin position="150"/>
        <end position="208"/>
    </location>
</feature>
<comment type="caution">
    <text evidence="7">The sequence shown here is derived from an EMBL/GenBank/DDBJ whole genome shotgun (WGS) entry which is preliminary data.</text>
</comment>
<dbReference type="Proteomes" id="UP001603857">
    <property type="component" value="Unassembled WGS sequence"/>
</dbReference>
<evidence type="ECO:0000256" key="2">
    <source>
        <dbReference type="ARBA" id="ARBA00022679"/>
    </source>
</evidence>
<evidence type="ECO:0000256" key="3">
    <source>
        <dbReference type="ARBA" id="ARBA00022741"/>
    </source>
</evidence>
<dbReference type="PANTHER" id="PTHR27002">
    <property type="entry name" value="RECEPTOR-LIKE SERINE/THREONINE-PROTEIN KINASE SD1-8"/>
    <property type="match status" value="1"/>
</dbReference>
<dbReference type="GO" id="GO:0004674">
    <property type="term" value="F:protein serine/threonine kinase activity"/>
    <property type="evidence" value="ECO:0007669"/>
    <property type="project" value="UniProtKB-KW"/>
</dbReference>
<dbReference type="InterPro" id="IPR011009">
    <property type="entry name" value="Kinase-like_dom_sf"/>
</dbReference>
<keyword evidence="5" id="KW-0067">ATP-binding</keyword>
<sequence>MSKLMLTRLLQFRKIKKTRFSRSPIDGWTLFKFVHPERSSRSSFGISEKSGVSTRYLELLKSILFKHGKFCGESNQPLISISFCKTKNHAGHKSNKNSIVGIIAGVDRELGARIGAWLQKSSDLGAQRQKGITDLSTFNFSVIAKATENFSIENKLGEGGFGPVYKQNIFRGTLIDGKEIAAKRLSKTSGQGTYEFKNEVALIAKLQH</sequence>
<evidence type="ECO:0000256" key="5">
    <source>
        <dbReference type="ARBA" id="ARBA00022840"/>
    </source>
</evidence>
<keyword evidence="1" id="KW-0723">Serine/threonine-protein kinase</keyword>
<keyword evidence="4" id="KW-0418">Kinase</keyword>
<keyword evidence="3" id="KW-0547">Nucleotide-binding</keyword>
<gene>
    <name evidence="7" type="ORF">Fmac_021224</name>
</gene>
<evidence type="ECO:0000256" key="4">
    <source>
        <dbReference type="ARBA" id="ARBA00022777"/>
    </source>
</evidence>
<evidence type="ECO:0000256" key="1">
    <source>
        <dbReference type="ARBA" id="ARBA00022527"/>
    </source>
</evidence>
<proteinExistence type="predicted"/>
<accession>A0ABD1LWH7</accession>
<dbReference type="PANTHER" id="PTHR27002:SF1069">
    <property type="entry name" value="NON-SPECIFIC SERINE_THREONINE PROTEIN KINASE"/>
    <property type="match status" value="1"/>
</dbReference>
<dbReference type="PROSITE" id="PS50011">
    <property type="entry name" value="PROTEIN_KINASE_DOM"/>
    <property type="match status" value="1"/>
</dbReference>
<dbReference type="SUPFAM" id="SSF56112">
    <property type="entry name" value="Protein kinase-like (PK-like)"/>
    <property type="match status" value="1"/>
</dbReference>
<dbReference type="EMBL" id="JBGMDY010000007">
    <property type="protein sequence ID" value="KAL2327797.1"/>
    <property type="molecule type" value="Genomic_DNA"/>
</dbReference>
<protein>
    <recommendedName>
        <fullName evidence="6">Protein kinase domain-containing protein</fullName>
    </recommendedName>
</protein>
<name>A0ABD1LWH7_9FABA</name>
<reference evidence="7 8" key="1">
    <citation type="submission" date="2024-08" db="EMBL/GenBank/DDBJ databases">
        <title>Insights into the chromosomal genome structure of Flemingia macrophylla.</title>
        <authorList>
            <person name="Ding Y."/>
            <person name="Zhao Y."/>
            <person name="Bi W."/>
            <person name="Wu M."/>
            <person name="Zhao G."/>
            <person name="Gong Y."/>
            <person name="Li W."/>
            <person name="Zhang P."/>
        </authorList>
    </citation>
    <scope>NUCLEOTIDE SEQUENCE [LARGE SCALE GENOMIC DNA]</scope>
    <source>
        <strain evidence="7">DYQJB</strain>
        <tissue evidence="7">Leaf</tissue>
    </source>
</reference>
<dbReference type="InterPro" id="IPR000719">
    <property type="entry name" value="Prot_kinase_dom"/>
</dbReference>
<dbReference type="AlphaFoldDB" id="A0ABD1LWH7"/>
<evidence type="ECO:0000313" key="8">
    <source>
        <dbReference type="Proteomes" id="UP001603857"/>
    </source>
</evidence>